<name>A0A9P7FVE5_9AGAR</name>
<dbReference type="EMBL" id="JABCKI010005733">
    <property type="protein sequence ID" value="KAG5639054.1"/>
    <property type="molecule type" value="Genomic_DNA"/>
</dbReference>
<keyword evidence="2" id="KW-1185">Reference proteome</keyword>
<gene>
    <name evidence="1" type="ORF">H0H81_007312</name>
</gene>
<dbReference type="AlphaFoldDB" id="A0A9P7FVE5"/>
<dbReference type="Proteomes" id="UP000717328">
    <property type="component" value="Unassembled WGS sequence"/>
</dbReference>
<comment type="caution">
    <text evidence="1">The sequence shown here is derived from an EMBL/GenBank/DDBJ whole genome shotgun (WGS) entry which is preliminary data.</text>
</comment>
<reference evidence="1" key="2">
    <citation type="submission" date="2021-10" db="EMBL/GenBank/DDBJ databases">
        <title>Phylogenomics reveals ancestral predisposition of the termite-cultivated fungus Termitomyces towards a domesticated lifestyle.</title>
        <authorList>
            <person name="Auxier B."/>
            <person name="Grum-Grzhimaylo A."/>
            <person name="Cardenas M.E."/>
            <person name="Lodge J.D."/>
            <person name="Laessoe T."/>
            <person name="Pedersen O."/>
            <person name="Smith M.E."/>
            <person name="Kuyper T.W."/>
            <person name="Franco-Molano E.A."/>
            <person name="Baroni T.J."/>
            <person name="Aanen D.K."/>
        </authorList>
    </citation>
    <scope>NUCLEOTIDE SEQUENCE</scope>
    <source>
        <strain evidence="1">D49</strain>
    </source>
</reference>
<dbReference type="Gene3D" id="3.40.50.12660">
    <property type="match status" value="1"/>
</dbReference>
<sequence length="206" mass="23597">MGDPWLNTGWISLSTSFFGIDQVLKPTDHWPFFSLLFIMKIIKHRPGRRPEYWAGATERPPQKKALLVGIQYERDVDGEGDAANVLRGPHRDVTDMRDLLIGAFKNCFLPMATILTHFAFKEYYLYPPQNIVVLVDTDDPNQMQPTRDNLVLYLDLLPLWFKLTLRSSRSGPSRISSRTHRLATTFSSTVSKLAPRCYQEKNPSIG</sequence>
<evidence type="ECO:0000313" key="1">
    <source>
        <dbReference type="EMBL" id="KAG5639054.1"/>
    </source>
</evidence>
<evidence type="ECO:0000313" key="2">
    <source>
        <dbReference type="Proteomes" id="UP000717328"/>
    </source>
</evidence>
<proteinExistence type="predicted"/>
<organism evidence="1 2">
    <name type="scientific">Sphagnurus paluster</name>
    <dbReference type="NCBI Taxonomy" id="117069"/>
    <lineage>
        <taxon>Eukaryota</taxon>
        <taxon>Fungi</taxon>
        <taxon>Dikarya</taxon>
        <taxon>Basidiomycota</taxon>
        <taxon>Agaricomycotina</taxon>
        <taxon>Agaricomycetes</taxon>
        <taxon>Agaricomycetidae</taxon>
        <taxon>Agaricales</taxon>
        <taxon>Tricholomatineae</taxon>
        <taxon>Lyophyllaceae</taxon>
        <taxon>Sphagnurus</taxon>
    </lineage>
</organism>
<dbReference type="OrthoDB" id="3223806at2759"/>
<protein>
    <submittedName>
        <fullName evidence="1">Uncharacterized protein</fullName>
    </submittedName>
</protein>
<reference evidence="1" key="1">
    <citation type="submission" date="2021-02" db="EMBL/GenBank/DDBJ databases">
        <authorList>
            <person name="Nieuwenhuis M."/>
            <person name="Van De Peppel L.J.J."/>
        </authorList>
    </citation>
    <scope>NUCLEOTIDE SEQUENCE</scope>
    <source>
        <strain evidence="1">D49</strain>
    </source>
</reference>
<accession>A0A9P7FVE5</accession>